<dbReference type="AlphaFoldDB" id="A0ABD3SQ83"/>
<comment type="caution">
    <text evidence="3">The sequence shown here is derived from an EMBL/GenBank/DDBJ whole genome shotgun (WGS) entry which is preliminary data.</text>
</comment>
<keyword evidence="1" id="KW-0472">Membrane</keyword>
<sequence length="159" mass="17257">MITRNNWSAMAAFLMLLMGSPFPVNCFTAAPSKVLTVHAPLISSIQAPSARPLHSVGGSFAGATSTTTSLRMNFSPPDDNDTGGLGRGKILLVLAMIVNVWLFSIPPEFRRSRFCTDEDVSLHPEKHCTTFGAWRTGITEYYAKGGGIKFDFSIEGKEV</sequence>
<dbReference type="Proteomes" id="UP001530377">
    <property type="component" value="Unassembled WGS sequence"/>
</dbReference>
<accession>A0ABD3SQ83</accession>
<feature type="transmembrane region" description="Helical" evidence="1">
    <location>
        <begin position="84"/>
        <end position="103"/>
    </location>
</feature>
<evidence type="ECO:0000256" key="1">
    <source>
        <dbReference type="SAM" id="Phobius"/>
    </source>
</evidence>
<evidence type="ECO:0000256" key="2">
    <source>
        <dbReference type="SAM" id="SignalP"/>
    </source>
</evidence>
<keyword evidence="1" id="KW-1133">Transmembrane helix</keyword>
<gene>
    <name evidence="3" type="ORF">ACHAXA_000590</name>
</gene>
<feature type="signal peptide" evidence="2">
    <location>
        <begin position="1"/>
        <end position="26"/>
    </location>
</feature>
<reference evidence="3 4" key="1">
    <citation type="submission" date="2024-10" db="EMBL/GenBank/DDBJ databases">
        <title>Updated reference genomes for cyclostephanoid diatoms.</title>
        <authorList>
            <person name="Roberts W.R."/>
            <person name="Alverson A.J."/>
        </authorList>
    </citation>
    <scope>NUCLEOTIDE SEQUENCE [LARGE SCALE GENOMIC DNA]</scope>
    <source>
        <strain evidence="3 4">AJA228-03</strain>
    </source>
</reference>
<keyword evidence="4" id="KW-1185">Reference proteome</keyword>
<name>A0ABD3SQ83_9STRA</name>
<protein>
    <submittedName>
        <fullName evidence="3">Uncharacterized protein</fullName>
    </submittedName>
</protein>
<evidence type="ECO:0000313" key="3">
    <source>
        <dbReference type="EMBL" id="KAL3826764.1"/>
    </source>
</evidence>
<proteinExistence type="predicted"/>
<keyword evidence="1" id="KW-0812">Transmembrane</keyword>
<keyword evidence="2" id="KW-0732">Signal</keyword>
<feature type="chain" id="PRO_5044799169" evidence="2">
    <location>
        <begin position="27"/>
        <end position="159"/>
    </location>
</feature>
<dbReference type="EMBL" id="JALLPB020000014">
    <property type="protein sequence ID" value="KAL3826764.1"/>
    <property type="molecule type" value="Genomic_DNA"/>
</dbReference>
<evidence type="ECO:0000313" key="4">
    <source>
        <dbReference type="Proteomes" id="UP001530377"/>
    </source>
</evidence>
<organism evidence="3 4">
    <name type="scientific">Cyclostephanos tholiformis</name>
    <dbReference type="NCBI Taxonomy" id="382380"/>
    <lineage>
        <taxon>Eukaryota</taxon>
        <taxon>Sar</taxon>
        <taxon>Stramenopiles</taxon>
        <taxon>Ochrophyta</taxon>
        <taxon>Bacillariophyta</taxon>
        <taxon>Coscinodiscophyceae</taxon>
        <taxon>Thalassiosirophycidae</taxon>
        <taxon>Stephanodiscales</taxon>
        <taxon>Stephanodiscaceae</taxon>
        <taxon>Cyclostephanos</taxon>
    </lineage>
</organism>